<dbReference type="InterPro" id="IPR040043">
    <property type="entry name" value="ACTMAP"/>
</dbReference>
<evidence type="ECO:0000256" key="5">
    <source>
        <dbReference type="ARBA" id="ARBA00034848"/>
    </source>
</evidence>
<dbReference type="AlphaFoldDB" id="A0AAV2IMG2"/>
<evidence type="ECO:0000256" key="7">
    <source>
        <dbReference type="ARBA" id="ARBA00049041"/>
    </source>
</evidence>
<dbReference type="Pfam" id="PF21646">
    <property type="entry name" value="ACTMAP-like_C"/>
    <property type="match status" value="1"/>
</dbReference>
<evidence type="ECO:0000256" key="2">
    <source>
        <dbReference type="ARBA" id="ARBA00022670"/>
    </source>
</evidence>
<accession>A0AAV2IMG2</accession>
<proteinExistence type="inferred from homology"/>
<dbReference type="Proteomes" id="UP001497497">
    <property type="component" value="Unassembled WGS sequence"/>
</dbReference>
<comment type="caution">
    <text evidence="8">The sequence shown here is derived from an EMBL/GenBank/DDBJ whole genome shotgun (WGS) entry which is preliminary data.</text>
</comment>
<sequence length="220" mass="24406">MASELIGGQCVTTEDVFEEAKVKFYTKQGEMFSAQAISDLASHFLCCGVECIKLRNSPTTQMLDGHEIIGHLLKGNLVLVPYDADRNHGPCQKKGHKAHWALLTGFFAAIQITEAPEYLTIECEKDSEIPTLYYWSNLPTKPCSEKIISFIESNKDFYVFGHHGKSKYAGVWSLDDLLLSNDNLMEAGPERNSEEYVMPPGGVEAGLRSQIVVLKQASSV</sequence>
<evidence type="ECO:0000256" key="4">
    <source>
        <dbReference type="ARBA" id="ARBA00034725"/>
    </source>
</evidence>
<evidence type="ECO:0000256" key="1">
    <source>
        <dbReference type="ARBA" id="ARBA00022438"/>
    </source>
</evidence>
<comment type="similarity">
    <text evidence="4">Belongs to the ACTMAP family.</text>
</comment>
<keyword evidence="9" id="KW-1185">Reference proteome</keyword>
<evidence type="ECO:0000256" key="3">
    <source>
        <dbReference type="ARBA" id="ARBA00022801"/>
    </source>
</evidence>
<dbReference type="PANTHER" id="PTHR28631">
    <property type="entry name" value="UPF0692 PROTEIN C19ORF54"/>
    <property type="match status" value="1"/>
</dbReference>
<keyword evidence="1" id="KW-0031">Aminopeptidase</keyword>
<keyword evidence="2" id="KW-0645">Protease</keyword>
<dbReference type="GO" id="GO:0004177">
    <property type="term" value="F:aminopeptidase activity"/>
    <property type="evidence" value="ECO:0007669"/>
    <property type="project" value="UniProtKB-KW"/>
</dbReference>
<dbReference type="EMBL" id="CAXITT010000769">
    <property type="protein sequence ID" value="CAL1546094.1"/>
    <property type="molecule type" value="Genomic_DNA"/>
</dbReference>
<reference evidence="8 9" key="1">
    <citation type="submission" date="2024-04" db="EMBL/GenBank/DDBJ databases">
        <authorList>
            <consortium name="Genoscope - CEA"/>
            <person name="William W."/>
        </authorList>
    </citation>
    <scope>NUCLEOTIDE SEQUENCE [LARGE SCALE GENOMIC DNA]</scope>
</reference>
<organism evidence="8 9">
    <name type="scientific">Lymnaea stagnalis</name>
    <name type="common">Great pond snail</name>
    <name type="synonym">Helix stagnalis</name>
    <dbReference type="NCBI Taxonomy" id="6523"/>
    <lineage>
        <taxon>Eukaryota</taxon>
        <taxon>Metazoa</taxon>
        <taxon>Spiralia</taxon>
        <taxon>Lophotrochozoa</taxon>
        <taxon>Mollusca</taxon>
        <taxon>Gastropoda</taxon>
        <taxon>Heterobranchia</taxon>
        <taxon>Euthyneura</taxon>
        <taxon>Panpulmonata</taxon>
        <taxon>Hygrophila</taxon>
        <taxon>Lymnaeoidea</taxon>
        <taxon>Lymnaeidae</taxon>
        <taxon>Lymnaea</taxon>
    </lineage>
</organism>
<evidence type="ECO:0000256" key="6">
    <source>
        <dbReference type="ARBA" id="ARBA00034908"/>
    </source>
</evidence>
<dbReference type="PANTHER" id="PTHR28631:SF1">
    <property type="entry name" value="ACTIN MATURATION PROTEASE"/>
    <property type="match status" value="1"/>
</dbReference>
<dbReference type="GO" id="GO:0006508">
    <property type="term" value="P:proteolysis"/>
    <property type="evidence" value="ECO:0007669"/>
    <property type="project" value="UniProtKB-KW"/>
</dbReference>
<name>A0AAV2IMG2_LYMST</name>
<evidence type="ECO:0000313" key="8">
    <source>
        <dbReference type="EMBL" id="CAL1546094.1"/>
    </source>
</evidence>
<gene>
    <name evidence="8" type="ORF">GSLYS_00019471001</name>
</gene>
<protein>
    <recommendedName>
        <fullName evidence="5">Actin maturation protease</fullName>
    </recommendedName>
    <alternativeName>
        <fullName evidence="6">Actin aminopeptidase ACTMAP</fullName>
    </alternativeName>
</protein>
<keyword evidence="3" id="KW-0378">Hydrolase</keyword>
<evidence type="ECO:0000313" key="9">
    <source>
        <dbReference type="Proteomes" id="UP001497497"/>
    </source>
</evidence>
<comment type="catalytic activity">
    <reaction evidence="7">
        <text>N-terminal N(alpha)-acetyl-L-cysteinyl-L-aspartyl-[protein] + H2O = N-terminal L-aspartyl-[protein] + N-acetyl-L-cysteine</text>
        <dbReference type="Rhea" id="RHEA:74579"/>
        <dbReference type="Rhea" id="RHEA-COMP:12669"/>
        <dbReference type="Rhea" id="RHEA-COMP:18395"/>
        <dbReference type="ChEBI" id="CHEBI:15377"/>
        <dbReference type="ChEBI" id="CHEBI:64720"/>
        <dbReference type="ChEBI" id="CHEBI:78236"/>
        <dbReference type="ChEBI" id="CHEBI:193599"/>
    </reaction>
    <physiologicalReaction direction="left-to-right" evidence="7">
        <dbReference type="Rhea" id="RHEA:74580"/>
    </physiologicalReaction>
</comment>